<feature type="compositionally biased region" description="Basic and acidic residues" evidence="1">
    <location>
        <begin position="224"/>
        <end position="233"/>
    </location>
</feature>
<dbReference type="RefSeq" id="WP_197988115.1">
    <property type="nucleotide sequence ID" value="NZ_JACYXC010000001.1"/>
</dbReference>
<protein>
    <submittedName>
        <fullName evidence="3">Uncharacterized protein</fullName>
    </submittedName>
</protein>
<feature type="transmembrane region" description="Helical" evidence="2">
    <location>
        <begin position="6"/>
        <end position="23"/>
    </location>
</feature>
<feature type="compositionally biased region" description="Low complexity" evidence="1">
    <location>
        <begin position="234"/>
        <end position="264"/>
    </location>
</feature>
<keyword evidence="2" id="KW-1133">Transmembrane helix</keyword>
<sequence>MGWAVLYIAFGLVALWLLGEVLLQHKARLRWRLVAFTGFLGVVAGVLASSVLVIGAGAAAFAVGQVFVTLSFRRGFTAGWALKKDRPAASRGTRTAGAAPAAADREPEPVPVPEPGQPPLPTYQPEPLPDDTGGYAAYRDPEPQAATESQPGYAPYATAEAGHPGYGSHDGHAPGPGGAEVQDTAQDGAFGTDFGGYPGHGAVPDPASDGAPDHAGVAGGPAAADHDYGDHDYGYGTDAGTYPSYPEADPYQPAQQPYPAYQDGAYDEGAYDPYGQYATAAGDPYAVPDPYAAPAGQDQAHDPYHAAQPYLGPDDTPPGGVWVPQQREGDGYPAPPQYPAEQPYEQEPDPGGYGPYRY</sequence>
<dbReference type="EMBL" id="JACYXC010000001">
    <property type="protein sequence ID" value="MBH5334412.1"/>
    <property type="molecule type" value="Genomic_DNA"/>
</dbReference>
<feature type="region of interest" description="Disordered" evidence="1">
    <location>
        <begin position="288"/>
        <end position="358"/>
    </location>
</feature>
<name>A0ABS0NH00_9ACTN</name>
<evidence type="ECO:0000313" key="3">
    <source>
        <dbReference type="EMBL" id="MBH5334412.1"/>
    </source>
</evidence>
<feature type="transmembrane region" description="Helical" evidence="2">
    <location>
        <begin position="35"/>
        <end position="63"/>
    </location>
</feature>
<dbReference type="Proteomes" id="UP000807371">
    <property type="component" value="Unassembled WGS sequence"/>
</dbReference>
<organism evidence="3 4">
    <name type="scientific">Streptomyces pactum</name>
    <dbReference type="NCBI Taxonomy" id="68249"/>
    <lineage>
        <taxon>Bacteria</taxon>
        <taxon>Bacillati</taxon>
        <taxon>Actinomycetota</taxon>
        <taxon>Actinomycetes</taxon>
        <taxon>Kitasatosporales</taxon>
        <taxon>Streptomycetaceae</taxon>
        <taxon>Streptomyces</taxon>
    </lineage>
</organism>
<evidence type="ECO:0000256" key="2">
    <source>
        <dbReference type="SAM" id="Phobius"/>
    </source>
</evidence>
<reference evidence="3 4" key="1">
    <citation type="submission" date="2020-09" db="EMBL/GenBank/DDBJ databases">
        <title>Biosynthesis of the nuclear factor of activated T cells inhibitor NFAT-133 and its congeners in Streptomyces pactum.</title>
        <authorList>
            <person name="Zhou W."/>
            <person name="Posri P."/>
            <person name="Abugrain M.E."/>
            <person name="Weisberg A.J."/>
            <person name="Chang J.H."/>
            <person name="Mahmud T."/>
        </authorList>
    </citation>
    <scope>NUCLEOTIDE SEQUENCE [LARGE SCALE GENOMIC DNA]</scope>
    <source>
        <strain evidence="3 4">ATCC 27456</strain>
    </source>
</reference>
<comment type="caution">
    <text evidence="3">The sequence shown here is derived from an EMBL/GenBank/DDBJ whole genome shotgun (WGS) entry which is preliminary data.</text>
</comment>
<keyword evidence="2" id="KW-0472">Membrane</keyword>
<keyword evidence="2" id="KW-0812">Transmembrane</keyword>
<feature type="region of interest" description="Disordered" evidence="1">
    <location>
        <begin position="87"/>
        <end position="269"/>
    </location>
</feature>
<evidence type="ECO:0000313" key="4">
    <source>
        <dbReference type="Proteomes" id="UP000807371"/>
    </source>
</evidence>
<accession>A0ABS0NH00</accession>
<feature type="compositionally biased region" description="Low complexity" evidence="1">
    <location>
        <begin position="89"/>
        <end position="102"/>
    </location>
</feature>
<keyword evidence="4" id="KW-1185">Reference proteome</keyword>
<evidence type="ECO:0000256" key="1">
    <source>
        <dbReference type="SAM" id="MobiDB-lite"/>
    </source>
</evidence>
<proteinExistence type="predicted"/>
<gene>
    <name evidence="3" type="ORF">IHE55_06180</name>
</gene>
<feature type="compositionally biased region" description="Pro residues" evidence="1">
    <location>
        <begin position="109"/>
        <end position="127"/>
    </location>
</feature>